<sequence>MTVHPRLVRSVPFWLLIVGSVATIGGGVYVLVDKLTNMEATILDGTATGVDVYVGQVWGVFGGILVGAGALGLALALAVAAVRAGLTRREADHDHDEHDSRGEAHTASEASISAPATTAVPAHAPAAETAAAPVVPTSADVTASPEPTVSSTTPDASDSSDASHR</sequence>
<feature type="transmembrane region" description="Helical" evidence="2">
    <location>
        <begin position="12"/>
        <end position="32"/>
    </location>
</feature>
<feature type="transmembrane region" description="Helical" evidence="2">
    <location>
        <begin position="52"/>
        <end position="79"/>
    </location>
</feature>
<comment type="caution">
    <text evidence="3">The sequence shown here is derived from an EMBL/GenBank/DDBJ whole genome shotgun (WGS) entry which is preliminary data.</text>
</comment>
<keyword evidence="2" id="KW-0812">Transmembrane</keyword>
<dbReference type="EMBL" id="BSEO01000001">
    <property type="protein sequence ID" value="GLJ78826.1"/>
    <property type="molecule type" value="Genomic_DNA"/>
</dbReference>
<gene>
    <name evidence="3" type="ORF">GCM10017586_05080</name>
</gene>
<keyword evidence="4" id="KW-1185">Reference proteome</keyword>
<reference evidence="3" key="2">
    <citation type="submission" date="2023-01" db="EMBL/GenBank/DDBJ databases">
        <authorList>
            <person name="Sun Q."/>
            <person name="Evtushenko L."/>
        </authorList>
    </citation>
    <scope>NUCLEOTIDE SEQUENCE</scope>
    <source>
        <strain evidence="3">VKM Ac-1447</strain>
    </source>
</reference>
<organism evidence="3 4">
    <name type="scientific">Microbacterium imperiale</name>
    <dbReference type="NCBI Taxonomy" id="33884"/>
    <lineage>
        <taxon>Bacteria</taxon>
        <taxon>Bacillati</taxon>
        <taxon>Actinomycetota</taxon>
        <taxon>Actinomycetes</taxon>
        <taxon>Micrococcales</taxon>
        <taxon>Microbacteriaceae</taxon>
        <taxon>Microbacterium</taxon>
    </lineage>
</organism>
<feature type="region of interest" description="Disordered" evidence="1">
    <location>
        <begin position="89"/>
        <end position="165"/>
    </location>
</feature>
<evidence type="ECO:0008006" key="5">
    <source>
        <dbReference type="Google" id="ProtNLM"/>
    </source>
</evidence>
<evidence type="ECO:0000256" key="1">
    <source>
        <dbReference type="SAM" id="MobiDB-lite"/>
    </source>
</evidence>
<reference evidence="3" key="1">
    <citation type="journal article" date="2014" name="Int. J. Syst. Evol. Microbiol.">
        <title>Complete genome sequence of Corynebacterium casei LMG S-19264T (=DSM 44701T), isolated from a smear-ripened cheese.</title>
        <authorList>
            <consortium name="US DOE Joint Genome Institute (JGI-PGF)"/>
            <person name="Walter F."/>
            <person name="Albersmeier A."/>
            <person name="Kalinowski J."/>
            <person name="Ruckert C."/>
        </authorList>
    </citation>
    <scope>NUCLEOTIDE SEQUENCE</scope>
    <source>
        <strain evidence="3">VKM Ac-1447</strain>
    </source>
</reference>
<accession>A0A9W6M2D3</accession>
<feature type="compositionally biased region" description="Low complexity" evidence="1">
    <location>
        <begin position="114"/>
        <end position="165"/>
    </location>
</feature>
<dbReference type="RefSeq" id="WP_210005127.1">
    <property type="nucleotide sequence ID" value="NZ_BSEO01000001.1"/>
</dbReference>
<dbReference type="AlphaFoldDB" id="A0A9W6M2D3"/>
<feature type="compositionally biased region" description="Basic and acidic residues" evidence="1">
    <location>
        <begin position="89"/>
        <end position="106"/>
    </location>
</feature>
<evidence type="ECO:0000256" key="2">
    <source>
        <dbReference type="SAM" id="Phobius"/>
    </source>
</evidence>
<proteinExistence type="predicted"/>
<dbReference type="Proteomes" id="UP001142317">
    <property type="component" value="Unassembled WGS sequence"/>
</dbReference>
<name>A0A9W6M2D3_9MICO</name>
<evidence type="ECO:0000313" key="3">
    <source>
        <dbReference type="EMBL" id="GLJ78826.1"/>
    </source>
</evidence>
<evidence type="ECO:0000313" key="4">
    <source>
        <dbReference type="Proteomes" id="UP001142317"/>
    </source>
</evidence>
<keyword evidence="2" id="KW-1133">Transmembrane helix</keyword>
<keyword evidence="2" id="KW-0472">Membrane</keyword>
<protein>
    <recommendedName>
        <fullName evidence="5">Dinucleotide-utilizing enzyme</fullName>
    </recommendedName>
</protein>